<keyword evidence="5 12" id="KW-0812">Transmembrane</keyword>
<dbReference type="GO" id="GO:0048471">
    <property type="term" value="C:perinuclear region of cytoplasm"/>
    <property type="evidence" value="ECO:0007669"/>
    <property type="project" value="UniProtKB-SubCell"/>
</dbReference>
<dbReference type="HOGENOM" id="CLU_138141_0_0_1"/>
<dbReference type="GO" id="GO:0005765">
    <property type="term" value="C:lysosomal membrane"/>
    <property type="evidence" value="ECO:0007669"/>
    <property type="project" value="UniProtKB-SubCell"/>
</dbReference>
<evidence type="ECO:0000256" key="10">
    <source>
        <dbReference type="ARBA" id="ARBA00035449"/>
    </source>
</evidence>
<evidence type="ECO:0000256" key="4">
    <source>
        <dbReference type="ARBA" id="ARBA00022490"/>
    </source>
</evidence>
<comment type="similarity">
    <text evidence="3">Belongs to the BRI3 family.</text>
</comment>
<dbReference type="PhylomeDB" id="E9FR88"/>
<evidence type="ECO:0000256" key="5">
    <source>
        <dbReference type="ARBA" id="ARBA00022692"/>
    </source>
</evidence>
<accession>E9FR88</accession>
<dbReference type="InterPro" id="IPR019317">
    <property type="entry name" value="BRI3"/>
</dbReference>
<organism evidence="13 14">
    <name type="scientific">Daphnia pulex</name>
    <name type="common">Water flea</name>
    <dbReference type="NCBI Taxonomy" id="6669"/>
    <lineage>
        <taxon>Eukaryota</taxon>
        <taxon>Metazoa</taxon>
        <taxon>Ecdysozoa</taxon>
        <taxon>Arthropoda</taxon>
        <taxon>Crustacea</taxon>
        <taxon>Branchiopoda</taxon>
        <taxon>Diplostraca</taxon>
        <taxon>Cladocera</taxon>
        <taxon>Anomopoda</taxon>
        <taxon>Daphniidae</taxon>
        <taxon>Daphnia</taxon>
    </lineage>
</organism>
<comment type="subunit">
    <text evidence="11">Interacts with BRI3BP. Interacts with MGAT1 and IFITM3.</text>
</comment>
<evidence type="ECO:0000256" key="1">
    <source>
        <dbReference type="ARBA" id="ARBA00004155"/>
    </source>
</evidence>
<dbReference type="PANTHER" id="PTHR13551">
    <property type="entry name" value="BRAIN PROTEIN I3"/>
    <property type="match status" value="1"/>
</dbReference>
<reference evidence="13 14" key="1">
    <citation type="journal article" date="2011" name="Science">
        <title>The ecoresponsive genome of Daphnia pulex.</title>
        <authorList>
            <person name="Colbourne J.K."/>
            <person name="Pfrender M.E."/>
            <person name="Gilbert D."/>
            <person name="Thomas W.K."/>
            <person name="Tucker A."/>
            <person name="Oakley T.H."/>
            <person name="Tokishita S."/>
            <person name="Aerts A."/>
            <person name="Arnold G.J."/>
            <person name="Basu M.K."/>
            <person name="Bauer D.J."/>
            <person name="Caceres C.E."/>
            <person name="Carmel L."/>
            <person name="Casola C."/>
            <person name="Choi J.H."/>
            <person name="Detter J.C."/>
            <person name="Dong Q."/>
            <person name="Dusheyko S."/>
            <person name="Eads B.D."/>
            <person name="Frohlich T."/>
            <person name="Geiler-Samerotte K.A."/>
            <person name="Gerlach D."/>
            <person name="Hatcher P."/>
            <person name="Jogdeo S."/>
            <person name="Krijgsveld J."/>
            <person name="Kriventseva E.V."/>
            <person name="Kultz D."/>
            <person name="Laforsch C."/>
            <person name="Lindquist E."/>
            <person name="Lopez J."/>
            <person name="Manak J.R."/>
            <person name="Muller J."/>
            <person name="Pangilinan J."/>
            <person name="Patwardhan R.P."/>
            <person name="Pitluck S."/>
            <person name="Pritham E.J."/>
            <person name="Rechtsteiner A."/>
            <person name="Rho M."/>
            <person name="Rogozin I.B."/>
            <person name="Sakarya O."/>
            <person name="Salamov A."/>
            <person name="Schaack S."/>
            <person name="Shapiro H."/>
            <person name="Shiga Y."/>
            <person name="Skalitzky C."/>
            <person name="Smith Z."/>
            <person name="Souvorov A."/>
            <person name="Sung W."/>
            <person name="Tang Z."/>
            <person name="Tsuchiya D."/>
            <person name="Tu H."/>
            <person name="Vos H."/>
            <person name="Wang M."/>
            <person name="Wolf Y.I."/>
            <person name="Yamagata H."/>
            <person name="Yamada T."/>
            <person name="Ye Y."/>
            <person name="Shaw J.R."/>
            <person name="Andrews J."/>
            <person name="Crease T.J."/>
            <person name="Tang H."/>
            <person name="Lucas S.M."/>
            <person name="Robertson H.M."/>
            <person name="Bork P."/>
            <person name="Koonin E.V."/>
            <person name="Zdobnov E.M."/>
            <person name="Grigoriev I.V."/>
            <person name="Lynch M."/>
            <person name="Boore J.L."/>
        </authorList>
    </citation>
    <scope>NUCLEOTIDE SEQUENCE [LARGE SCALE GENOMIC DNA]</scope>
</reference>
<evidence type="ECO:0000256" key="11">
    <source>
        <dbReference type="ARBA" id="ARBA00046593"/>
    </source>
</evidence>
<dbReference type="Proteomes" id="UP000000305">
    <property type="component" value="Unassembled WGS sequence"/>
</dbReference>
<evidence type="ECO:0000256" key="7">
    <source>
        <dbReference type="ARBA" id="ARBA00023136"/>
    </source>
</evidence>
<evidence type="ECO:0000256" key="9">
    <source>
        <dbReference type="ARBA" id="ARBA00035284"/>
    </source>
</evidence>
<gene>
    <name evidence="13" type="ORF">DAPPUDRAFT_309949</name>
</gene>
<keyword evidence="4" id="KW-0963">Cytoplasm</keyword>
<dbReference type="KEGG" id="dpx:DAPPUDRAFT_309949"/>
<evidence type="ECO:0000256" key="12">
    <source>
        <dbReference type="SAM" id="Phobius"/>
    </source>
</evidence>
<keyword evidence="14" id="KW-1185">Reference proteome</keyword>
<keyword evidence="8" id="KW-0458">Lysosome</keyword>
<sequence>MEKGNPPPYAPSAPPPGFIMQEEQKCYPALPVADPAPTVIHVGNQQAAPPQVIVVGGGCPKCHVGSIQTSHITCCGILWAILLFPVGLLCLLCCTKKRCTNCSYTD</sequence>
<comment type="subcellular location">
    <subcellularLocation>
        <location evidence="2">Cytoplasm</location>
        <location evidence="2">Perinuclear region</location>
    </subcellularLocation>
    <subcellularLocation>
        <location evidence="1">Lysosome membrane</location>
        <topology evidence="1">Multi-pass membrane protein</topology>
    </subcellularLocation>
</comment>
<dbReference type="EMBL" id="GL732523">
    <property type="protein sequence ID" value="EFX90120.1"/>
    <property type="molecule type" value="Genomic_DNA"/>
</dbReference>
<proteinExistence type="inferred from homology"/>
<protein>
    <recommendedName>
        <fullName evidence="9">Membrane protein BRI3</fullName>
    </recommendedName>
    <alternativeName>
        <fullName evidence="10">Brain protein I3</fullName>
    </alternativeName>
</protein>
<dbReference type="AlphaFoldDB" id="E9FR88"/>
<evidence type="ECO:0000256" key="8">
    <source>
        <dbReference type="ARBA" id="ARBA00023228"/>
    </source>
</evidence>
<dbReference type="InParanoid" id="E9FR88"/>
<name>E9FR88_DAPPU</name>
<evidence type="ECO:0000313" key="13">
    <source>
        <dbReference type="EMBL" id="EFX90120.1"/>
    </source>
</evidence>
<evidence type="ECO:0000256" key="3">
    <source>
        <dbReference type="ARBA" id="ARBA00008090"/>
    </source>
</evidence>
<dbReference type="PANTHER" id="PTHR13551:SF1">
    <property type="entry name" value="MEMBRANE PROTEIN BRI3"/>
    <property type="match status" value="1"/>
</dbReference>
<feature type="transmembrane region" description="Helical" evidence="12">
    <location>
        <begin position="76"/>
        <end position="94"/>
    </location>
</feature>
<keyword evidence="7 12" id="KW-0472">Membrane</keyword>
<evidence type="ECO:0000256" key="6">
    <source>
        <dbReference type="ARBA" id="ARBA00022989"/>
    </source>
</evidence>
<evidence type="ECO:0000256" key="2">
    <source>
        <dbReference type="ARBA" id="ARBA00004556"/>
    </source>
</evidence>
<dbReference type="OrthoDB" id="6363828at2759"/>
<keyword evidence="6 12" id="KW-1133">Transmembrane helix</keyword>
<dbReference type="Pfam" id="PF10164">
    <property type="entry name" value="BRI3"/>
    <property type="match status" value="1"/>
</dbReference>
<evidence type="ECO:0000313" key="14">
    <source>
        <dbReference type="Proteomes" id="UP000000305"/>
    </source>
</evidence>